<reference evidence="3 4" key="2">
    <citation type="submission" date="2008-10" db="EMBL/GenBank/DDBJ databases">
        <authorList>
            <person name="Fulton L."/>
            <person name="Clifton S."/>
            <person name="Fulton B."/>
            <person name="Xu J."/>
            <person name="Minx P."/>
            <person name="Pepin K.H."/>
            <person name="Johnson M."/>
            <person name="Bhonagiri V."/>
            <person name="Nash W.E."/>
            <person name="Mardis E.R."/>
            <person name="Wilson R.K."/>
        </authorList>
    </citation>
    <scope>NUCLEOTIDE SEQUENCE [LARGE SCALE GENOMIC DNA]</scope>
    <source>
        <strain evidence="3 4">DSM 18315</strain>
    </source>
</reference>
<keyword evidence="2" id="KW-1133">Transmembrane helix</keyword>
<feature type="compositionally biased region" description="Basic and acidic residues" evidence="1">
    <location>
        <begin position="12"/>
        <end position="22"/>
    </location>
</feature>
<feature type="transmembrane region" description="Helical" evidence="2">
    <location>
        <begin position="90"/>
        <end position="112"/>
    </location>
</feature>
<feature type="region of interest" description="Disordered" evidence="1">
    <location>
        <begin position="1"/>
        <end position="24"/>
    </location>
</feature>
<dbReference type="RefSeq" id="WP_008151371.1">
    <property type="nucleotide sequence ID" value="NZ_CP102285.1"/>
</dbReference>
<dbReference type="HOGENOM" id="CLU_2118714_0_0_10"/>
<gene>
    <name evidence="3" type="ORF">PRABACTJOHN_03292</name>
</gene>
<dbReference type="EMBL" id="ABYH01000351">
    <property type="protein sequence ID" value="EEC95298.1"/>
    <property type="molecule type" value="Genomic_DNA"/>
</dbReference>
<reference evidence="3 4" key="1">
    <citation type="submission" date="2008-10" db="EMBL/GenBank/DDBJ databases">
        <title>Draft genome sequence of Parabacteroides johnsonii (DSM 18315).</title>
        <authorList>
            <person name="Sudarsanam P."/>
            <person name="Ley R."/>
            <person name="Guruge J."/>
            <person name="Turnbaugh P.J."/>
            <person name="Mahowald M."/>
            <person name="Liep D."/>
            <person name="Gordon J."/>
        </authorList>
    </citation>
    <scope>NUCLEOTIDE SEQUENCE [LARGE SCALE GENOMIC DNA]</scope>
    <source>
        <strain evidence="3 4">DSM 18315</strain>
    </source>
</reference>
<dbReference type="GeneID" id="93408907"/>
<accession>B7BE17</accession>
<proteinExistence type="predicted"/>
<name>B7BE17_9BACT</name>
<feature type="transmembrane region" description="Helical" evidence="2">
    <location>
        <begin position="64"/>
        <end position="84"/>
    </location>
</feature>
<evidence type="ECO:0000256" key="1">
    <source>
        <dbReference type="SAM" id="MobiDB-lite"/>
    </source>
</evidence>
<evidence type="ECO:0000313" key="4">
    <source>
        <dbReference type="Proteomes" id="UP000005510"/>
    </source>
</evidence>
<dbReference type="AlphaFoldDB" id="B7BE17"/>
<organism evidence="3 4">
    <name type="scientific">Parabacteroides johnsonii DSM 18315</name>
    <dbReference type="NCBI Taxonomy" id="537006"/>
    <lineage>
        <taxon>Bacteria</taxon>
        <taxon>Pseudomonadati</taxon>
        <taxon>Bacteroidota</taxon>
        <taxon>Bacteroidia</taxon>
        <taxon>Bacteroidales</taxon>
        <taxon>Tannerellaceae</taxon>
        <taxon>Parabacteroides</taxon>
    </lineage>
</organism>
<protein>
    <submittedName>
        <fullName evidence="3">Uncharacterized protein</fullName>
    </submittedName>
</protein>
<comment type="caution">
    <text evidence="3">The sequence shown here is derived from an EMBL/GenBank/DDBJ whole genome shotgun (WGS) entry which is preliminary data.</text>
</comment>
<dbReference type="Proteomes" id="UP000005510">
    <property type="component" value="Unassembled WGS sequence"/>
</dbReference>
<dbReference type="STRING" id="537006.PRABACTJOHN_03292"/>
<sequence>MRGRKTSQGDIGHTERRKEKGFDPTLPIRARQVSNNNLKLEDIRLTLNDIGKALRMALSAMARAAWGITLCAGGLAVGIAGEILLGVFNFMFGILTALLSVAAAIGIFIWLLTL</sequence>
<evidence type="ECO:0000256" key="2">
    <source>
        <dbReference type="SAM" id="Phobius"/>
    </source>
</evidence>
<keyword evidence="2" id="KW-0812">Transmembrane</keyword>
<keyword evidence="2" id="KW-0472">Membrane</keyword>
<evidence type="ECO:0000313" key="3">
    <source>
        <dbReference type="EMBL" id="EEC95298.1"/>
    </source>
</evidence>